<evidence type="ECO:0000256" key="3">
    <source>
        <dbReference type="ARBA" id="ARBA00022553"/>
    </source>
</evidence>
<feature type="compositionally biased region" description="Basic and acidic residues" evidence="5">
    <location>
        <begin position="235"/>
        <end position="248"/>
    </location>
</feature>
<feature type="region of interest" description="Disordered" evidence="5">
    <location>
        <begin position="704"/>
        <end position="740"/>
    </location>
</feature>
<keyword evidence="7" id="KW-1185">Reference proteome</keyword>
<dbReference type="GO" id="GO:0015629">
    <property type="term" value="C:actin cytoskeleton"/>
    <property type="evidence" value="ECO:0007669"/>
    <property type="project" value="TreeGrafter"/>
</dbReference>
<keyword evidence="3" id="KW-0597">Phosphoprotein</keyword>
<dbReference type="GO" id="GO:0003779">
    <property type="term" value="F:actin binding"/>
    <property type="evidence" value="ECO:0007669"/>
    <property type="project" value="TreeGrafter"/>
</dbReference>
<dbReference type="PANTHER" id="PTHR24217">
    <property type="entry name" value="PUTATIVE-RELATED"/>
    <property type="match status" value="1"/>
</dbReference>
<feature type="compositionally biased region" description="Basic and acidic residues" evidence="5">
    <location>
        <begin position="209"/>
        <end position="227"/>
    </location>
</feature>
<feature type="compositionally biased region" description="Polar residues" evidence="5">
    <location>
        <begin position="76"/>
        <end position="94"/>
    </location>
</feature>
<protein>
    <submittedName>
        <fullName evidence="6">Synaptopodin 2b</fullName>
    </submittedName>
</protein>
<feature type="region of interest" description="Disordered" evidence="5">
    <location>
        <begin position="968"/>
        <end position="989"/>
    </location>
</feature>
<comment type="subcellular location">
    <subcellularLocation>
        <location evidence="1">Cytoplasm</location>
    </subcellularLocation>
</comment>
<feature type="compositionally biased region" description="Polar residues" evidence="5">
    <location>
        <begin position="788"/>
        <end position="816"/>
    </location>
</feature>
<evidence type="ECO:0000256" key="4">
    <source>
        <dbReference type="ARBA" id="ARBA00038161"/>
    </source>
</evidence>
<feature type="region of interest" description="Disordered" evidence="5">
    <location>
        <begin position="763"/>
        <end position="844"/>
    </location>
</feature>
<feature type="region of interest" description="Disordered" evidence="5">
    <location>
        <begin position="1"/>
        <end position="248"/>
    </location>
</feature>
<dbReference type="GO" id="GO:0030018">
    <property type="term" value="C:Z disc"/>
    <property type="evidence" value="ECO:0007669"/>
    <property type="project" value="TreeGrafter"/>
</dbReference>
<proteinExistence type="inferred from homology"/>
<evidence type="ECO:0000256" key="5">
    <source>
        <dbReference type="SAM" id="MobiDB-lite"/>
    </source>
</evidence>
<organism evidence="6 7">
    <name type="scientific">Kryptolebias marmoratus</name>
    <name type="common">Mangrove killifish</name>
    <name type="synonym">Rivulus marmoratus</name>
    <dbReference type="NCBI Taxonomy" id="37003"/>
    <lineage>
        <taxon>Eukaryota</taxon>
        <taxon>Metazoa</taxon>
        <taxon>Chordata</taxon>
        <taxon>Craniata</taxon>
        <taxon>Vertebrata</taxon>
        <taxon>Euteleostomi</taxon>
        <taxon>Actinopterygii</taxon>
        <taxon>Neopterygii</taxon>
        <taxon>Teleostei</taxon>
        <taxon>Neoteleostei</taxon>
        <taxon>Acanthomorphata</taxon>
        <taxon>Ovalentaria</taxon>
        <taxon>Atherinomorphae</taxon>
        <taxon>Cyprinodontiformes</taxon>
        <taxon>Rivulidae</taxon>
        <taxon>Kryptolebias</taxon>
    </lineage>
</organism>
<dbReference type="PANTHER" id="PTHR24217:SF9">
    <property type="entry name" value="SYNAPTOPODIN-2"/>
    <property type="match status" value="1"/>
</dbReference>
<dbReference type="GO" id="GO:0005634">
    <property type="term" value="C:nucleus"/>
    <property type="evidence" value="ECO:0007669"/>
    <property type="project" value="TreeGrafter"/>
</dbReference>
<feature type="region of interest" description="Disordered" evidence="5">
    <location>
        <begin position="878"/>
        <end position="900"/>
    </location>
</feature>
<comment type="similarity">
    <text evidence="4">Belongs to the synaptopodin family.</text>
</comment>
<accession>A0A3Q3EDQ5</accession>
<dbReference type="Proteomes" id="UP000264800">
    <property type="component" value="Unplaced"/>
</dbReference>
<feature type="compositionally biased region" description="Polar residues" evidence="5">
    <location>
        <begin position="157"/>
        <end position="178"/>
    </location>
</feature>
<sequence>MEPEAEDLDDSPNLLAQSGSDGSHELCASEPLAESYDEDDDRESEFPSDPQNPHISRSDPESPGCLELQDWESANDQEFPSEQNESEVSVSCQGQDKIYFCESRESITGSPHIQTSQTSASSPPELRESEWHTGKISWQRSGPSSSSSLGSAADMTQALTLSTEQAQGTSDRQGSGTWNRRVESSEEGGSGEAPPASVFFGISDEGAEQAERRNLGSDEDIYRADRQKPRHTRLGHKESQSERHVKETKSKCKRIAQLLANAPNPQNKGAVLFKKRRQRVKKYTLVSYGTGVHTLDTFNPIEGEPDDVGSAGYTFVASSDSELEEQYSLHHQQHHLSLNWGSVPEMEELPDTKGKGVLMFAQRRKRMDDFVSENEELMSKGLTEMTVQESQISRSQNVYDNREMYVHSELDDEEDIQQMNHLSNVPKPLVPNRTARPFLGFQDGLATAAADVPAPATKMHEPKFKVPVPINTNPKVWSPTGDIIASRDERISVPAIKTGILPESKRKTANKKPSMSRKDSDLHNQNKGDRRSYIESEEDCFSLGAEACNFMQPRTIKLKNPPPVAPKPTINHACPPWMMASSSSEPINSSRSPVMQARSPTYSPHLPSASKSDNAPSHVGKSIVPQVSPKGQVPDRGNNQAGDGPPMAGKGARLFAKRQTRMEKFVIDAETVQANKTRSHSPTLSLPNSWRYSSNIRAPPPVSYNPLLSPFHPQSAAKHPSTSPQIKSKPKEKPKPAPKQLNALDIMKHQPYQLSSSLFTYDATSEAKSPSPKPTPVSKFEVTKSLKQRSASSHSYISSEPAVQSKTESPAKSSELVSVRQMAPRPKFSAKKSGVTGKQWNFGRSRSLSLPQRLNSALSSGLPSPVSTPRMRPSFLSTQRQTSFHSKAHKPPSPWEAASRSPLGSVDEAFMFYGLPSSVASNVAAAGHRKALPEPPEEWKRRVSLDPPAVSKGHYHHVAPTFQAMSTSRTFSPEKPAFSGPPFKPAQPFRSANAAFKGTKFS</sequence>
<feature type="compositionally biased region" description="Polar residues" evidence="5">
    <location>
        <begin position="106"/>
        <end position="122"/>
    </location>
</feature>
<feature type="region of interest" description="Disordered" evidence="5">
    <location>
        <begin position="581"/>
        <end position="650"/>
    </location>
</feature>
<evidence type="ECO:0000313" key="6">
    <source>
        <dbReference type="Ensembl" id="ENSKMAP00000000267.1"/>
    </source>
</evidence>
<feature type="compositionally biased region" description="Low complexity" evidence="5">
    <location>
        <begin position="581"/>
        <end position="592"/>
    </location>
</feature>
<feature type="region of interest" description="Disordered" evidence="5">
    <location>
        <begin position="498"/>
        <end position="533"/>
    </location>
</feature>
<reference evidence="6" key="1">
    <citation type="submission" date="2025-08" db="UniProtKB">
        <authorList>
            <consortium name="Ensembl"/>
        </authorList>
    </citation>
    <scope>IDENTIFICATION</scope>
</reference>
<keyword evidence="2" id="KW-0963">Cytoplasm</keyword>
<dbReference type="InterPro" id="IPR051976">
    <property type="entry name" value="Synaptopodin_domain"/>
</dbReference>
<feature type="compositionally biased region" description="Basic and acidic residues" evidence="5">
    <location>
        <begin position="516"/>
        <end position="533"/>
    </location>
</feature>
<evidence type="ECO:0000313" key="7">
    <source>
        <dbReference type="Proteomes" id="UP000264800"/>
    </source>
</evidence>
<dbReference type="GeneTree" id="ENSGT00950000183054"/>
<reference evidence="6" key="2">
    <citation type="submission" date="2025-09" db="UniProtKB">
        <authorList>
            <consortium name="Ensembl"/>
        </authorList>
    </citation>
    <scope>IDENTIFICATION</scope>
</reference>
<name>A0A3Q3EDQ5_KRYMA</name>
<evidence type="ECO:0000256" key="1">
    <source>
        <dbReference type="ARBA" id="ARBA00004496"/>
    </source>
</evidence>
<feature type="compositionally biased region" description="Acidic residues" evidence="5">
    <location>
        <begin position="1"/>
        <end position="10"/>
    </location>
</feature>
<dbReference type="GO" id="GO:0032233">
    <property type="term" value="P:positive regulation of actin filament bundle assembly"/>
    <property type="evidence" value="ECO:0007669"/>
    <property type="project" value="TreeGrafter"/>
</dbReference>
<dbReference type="AlphaFoldDB" id="A0A3Q3EDQ5"/>
<feature type="compositionally biased region" description="Low complexity" evidence="5">
    <location>
        <begin position="141"/>
        <end position="151"/>
    </location>
</feature>
<dbReference type="OMA" id="KQHVEYQ"/>
<dbReference type="Ensembl" id="ENSKMAT00000000292.1">
    <property type="protein sequence ID" value="ENSKMAP00000000267.1"/>
    <property type="gene ID" value="ENSKMAG00000000221.1"/>
</dbReference>
<evidence type="ECO:0000256" key="2">
    <source>
        <dbReference type="ARBA" id="ARBA00022490"/>
    </source>
</evidence>